<sequence>MRKILLAVALPAVALTVQSCLNDDDSYYDSLALMQPNAIVTVKPLDGGGFYMQLDDNTTLKP</sequence>
<reference evidence="1" key="1">
    <citation type="submission" date="2020-10" db="EMBL/GenBank/DDBJ databases">
        <authorList>
            <person name="Gilroy R."/>
        </authorList>
    </citation>
    <scope>NUCLEOTIDE SEQUENCE</scope>
    <source>
        <strain evidence="1">D5-748</strain>
    </source>
</reference>
<protein>
    <submittedName>
        <fullName evidence="1">NigD-like N-terminal domain-containing protein</fullName>
    </submittedName>
</protein>
<dbReference type="AlphaFoldDB" id="A0A9D9ECJ7"/>
<evidence type="ECO:0000313" key="2">
    <source>
        <dbReference type="Proteomes" id="UP000823619"/>
    </source>
</evidence>
<evidence type="ECO:0000313" key="1">
    <source>
        <dbReference type="EMBL" id="MBO8444862.1"/>
    </source>
</evidence>
<organism evidence="1 2">
    <name type="scientific">Candidatus Cryptobacteroides merdavium</name>
    <dbReference type="NCBI Taxonomy" id="2840769"/>
    <lineage>
        <taxon>Bacteria</taxon>
        <taxon>Pseudomonadati</taxon>
        <taxon>Bacteroidota</taxon>
        <taxon>Bacteroidia</taxon>
        <taxon>Bacteroidales</taxon>
        <taxon>Candidatus Cryptobacteroides</taxon>
    </lineage>
</organism>
<feature type="non-terminal residue" evidence="1">
    <location>
        <position position="62"/>
    </location>
</feature>
<dbReference type="EMBL" id="JADIMO010000045">
    <property type="protein sequence ID" value="MBO8444862.1"/>
    <property type="molecule type" value="Genomic_DNA"/>
</dbReference>
<dbReference type="Proteomes" id="UP000823619">
    <property type="component" value="Unassembled WGS sequence"/>
</dbReference>
<gene>
    <name evidence="1" type="ORF">IAC23_04090</name>
</gene>
<reference evidence="1" key="2">
    <citation type="journal article" date="2021" name="PeerJ">
        <title>Extensive microbial diversity within the chicken gut microbiome revealed by metagenomics and culture.</title>
        <authorList>
            <person name="Gilroy R."/>
            <person name="Ravi A."/>
            <person name="Getino M."/>
            <person name="Pursley I."/>
            <person name="Horton D.L."/>
            <person name="Alikhan N.F."/>
            <person name="Baker D."/>
            <person name="Gharbi K."/>
            <person name="Hall N."/>
            <person name="Watson M."/>
            <person name="Adriaenssens E.M."/>
            <person name="Foster-Nyarko E."/>
            <person name="Jarju S."/>
            <person name="Secka A."/>
            <person name="Antonio M."/>
            <person name="Oren A."/>
            <person name="Chaudhuri R.R."/>
            <person name="La Ragione R."/>
            <person name="Hildebrand F."/>
            <person name="Pallen M.J."/>
        </authorList>
    </citation>
    <scope>NUCLEOTIDE SEQUENCE</scope>
    <source>
        <strain evidence="1">D5-748</strain>
    </source>
</reference>
<comment type="caution">
    <text evidence="1">The sequence shown here is derived from an EMBL/GenBank/DDBJ whole genome shotgun (WGS) entry which is preliminary data.</text>
</comment>
<accession>A0A9D9ECJ7</accession>
<proteinExistence type="predicted"/>
<name>A0A9D9ECJ7_9BACT</name>
<dbReference type="PROSITE" id="PS51257">
    <property type="entry name" value="PROKAR_LIPOPROTEIN"/>
    <property type="match status" value="1"/>
</dbReference>